<keyword evidence="8" id="KW-0067">ATP-binding</keyword>
<proteinExistence type="inferred from homology"/>
<dbReference type="GO" id="GO:0009379">
    <property type="term" value="C:Holliday junction helicase complex"/>
    <property type="evidence" value="ECO:0007669"/>
    <property type="project" value="InterPro"/>
</dbReference>
<dbReference type="SUPFAM" id="SSF50249">
    <property type="entry name" value="Nucleic acid-binding proteins"/>
    <property type="match status" value="1"/>
</dbReference>
<dbReference type="Proteomes" id="UP000192569">
    <property type="component" value="Chromosome I"/>
</dbReference>
<dbReference type="GO" id="GO:0006281">
    <property type="term" value="P:DNA repair"/>
    <property type="evidence" value="ECO:0007669"/>
    <property type="project" value="UniProtKB-UniRule"/>
</dbReference>
<feature type="domain" description="Helix-hairpin-helix DNA-binding motif class 1" evidence="7">
    <location>
        <begin position="106"/>
        <end position="125"/>
    </location>
</feature>
<dbReference type="NCBIfam" id="TIGR00084">
    <property type="entry name" value="ruvA"/>
    <property type="match status" value="1"/>
</dbReference>
<reference evidence="8 9" key="1">
    <citation type="submission" date="2017-04" db="EMBL/GenBank/DDBJ databases">
        <authorList>
            <person name="Afonso C.L."/>
            <person name="Miller P.J."/>
            <person name="Scott M.A."/>
            <person name="Spackman E."/>
            <person name="Goraichik I."/>
            <person name="Dimitrov K.M."/>
            <person name="Suarez D.L."/>
            <person name="Swayne D.E."/>
        </authorList>
    </citation>
    <scope>NUCLEOTIDE SEQUENCE [LARGE SCALE GENOMIC DNA]</scope>
    <source>
        <strain evidence="8 9">ToBE</strain>
    </source>
</reference>
<comment type="domain">
    <text evidence="6">Has three domains with a flexible linker between the domains II and III and assumes an 'L' shape. Domain III is highly mobile and contacts RuvB.</text>
</comment>
<name>A0A1W1W0I1_9FIRM</name>
<keyword evidence="8" id="KW-0347">Helicase</keyword>
<dbReference type="GO" id="GO:0048476">
    <property type="term" value="C:Holliday junction resolvase complex"/>
    <property type="evidence" value="ECO:0007669"/>
    <property type="project" value="UniProtKB-UniRule"/>
</dbReference>
<keyword evidence="8" id="KW-0547">Nucleotide-binding</keyword>
<keyword evidence="3 6" id="KW-0238">DNA-binding</keyword>
<dbReference type="InterPro" id="IPR013849">
    <property type="entry name" value="DNA_helicase_Holl-junc_RuvA_I"/>
</dbReference>
<feature type="region of interest" description="Domain III" evidence="6">
    <location>
        <begin position="149"/>
        <end position="197"/>
    </location>
</feature>
<dbReference type="HAMAP" id="MF_00031">
    <property type="entry name" value="DNA_HJ_migration_RuvA"/>
    <property type="match status" value="1"/>
</dbReference>
<dbReference type="InterPro" id="IPR012340">
    <property type="entry name" value="NA-bd_OB-fold"/>
</dbReference>
<dbReference type="STRING" id="698762.SAMN00808754_2596"/>
<organism evidence="8 9">
    <name type="scientific">Thermanaeromonas toyohensis ToBE</name>
    <dbReference type="NCBI Taxonomy" id="698762"/>
    <lineage>
        <taxon>Bacteria</taxon>
        <taxon>Bacillati</taxon>
        <taxon>Bacillota</taxon>
        <taxon>Clostridia</taxon>
        <taxon>Neomoorellales</taxon>
        <taxon>Neomoorellaceae</taxon>
        <taxon>Thermanaeromonas</taxon>
    </lineage>
</organism>
<dbReference type="EMBL" id="LT838272">
    <property type="protein sequence ID" value="SMB98861.1"/>
    <property type="molecule type" value="Genomic_DNA"/>
</dbReference>
<dbReference type="InterPro" id="IPR011114">
    <property type="entry name" value="RuvA_C"/>
</dbReference>
<dbReference type="GO" id="GO:0009378">
    <property type="term" value="F:four-way junction helicase activity"/>
    <property type="evidence" value="ECO:0007669"/>
    <property type="project" value="InterPro"/>
</dbReference>
<dbReference type="GO" id="GO:0000400">
    <property type="term" value="F:four-way junction DNA binding"/>
    <property type="evidence" value="ECO:0007669"/>
    <property type="project" value="UniProtKB-UniRule"/>
</dbReference>
<dbReference type="OrthoDB" id="5293449at2"/>
<keyword evidence="1 6" id="KW-0963">Cytoplasm</keyword>
<dbReference type="InterPro" id="IPR000085">
    <property type="entry name" value="RuvA"/>
</dbReference>
<keyword evidence="4 6" id="KW-0233">DNA recombination</keyword>
<dbReference type="GO" id="GO:0006310">
    <property type="term" value="P:DNA recombination"/>
    <property type="evidence" value="ECO:0007669"/>
    <property type="project" value="UniProtKB-UniRule"/>
</dbReference>
<keyword evidence="8" id="KW-0378">Hydrolase</keyword>
<keyword evidence="2 6" id="KW-0227">DNA damage</keyword>
<evidence type="ECO:0000256" key="5">
    <source>
        <dbReference type="ARBA" id="ARBA00023204"/>
    </source>
</evidence>
<evidence type="ECO:0000256" key="4">
    <source>
        <dbReference type="ARBA" id="ARBA00023172"/>
    </source>
</evidence>
<dbReference type="InterPro" id="IPR003583">
    <property type="entry name" value="Hlx-hairpin-Hlx_DNA-bd_motif"/>
</dbReference>
<gene>
    <name evidence="6" type="primary">ruvA</name>
    <name evidence="8" type="ORF">SAMN00808754_2596</name>
</gene>
<evidence type="ECO:0000256" key="2">
    <source>
        <dbReference type="ARBA" id="ARBA00022763"/>
    </source>
</evidence>
<evidence type="ECO:0000313" key="9">
    <source>
        <dbReference type="Proteomes" id="UP000192569"/>
    </source>
</evidence>
<accession>A0A1W1W0I1</accession>
<dbReference type="GO" id="GO:0005524">
    <property type="term" value="F:ATP binding"/>
    <property type="evidence" value="ECO:0007669"/>
    <property type="project" value="InterPro"/>
</dbReference>
<keyword evidence="9" id="KW-1185">Reference proteome</keyword>
<dbReference type="Pfam" id="PF01330">
    <property type="entry name" value="RuvA_N"/>
    <property type="match status" value="1"/>
</dbReference>
<evidence type="ECO:0000313" key="8">
    <source>
        <dbReference type="EMBL" id="SMB98861.1"/>
    </source>
</evidence>
<comment type="function">
    <text evidence="6">The RuvA-RuvB-RuvC complex processes Holliday junction (HJ) DNA during genetic recombination and DNA repair, while the RuvA-RuvB complex plays an important role in the rescue of blocked DNA replication forks via replication fork reversal (RFR). RuvA specifically binds to HJ cruciform DNA, conferring on it an open structure. The RuvB hexamer acts as an ATP-dependent pump, pulling dsDNA into and through the RuvAB complex. HJ branch migration allows RuvC to scan DNA until it finds its consensus sequence, where it cleaves and resolves the cruciform DNA.</text>
</comment>
<evidence type="ECO:0000259" key="7">
    <source>
        <dbReference type="SMART" id="SM00278"/>
    </source>
</evidence>
<dbReference type="Pfam" id="PF07499">
    <property type="entry name" value="RuvA_C"/>
    <property type="match status" value="1"/>
</dbReference>
<comment type="caution">
    <text evidence="6">Lacks conserved residue(s) required for the propagation of feature annotation.</text>
</comment>
<comment type="similarity">
    <text evidence="6">Belongs to the RuvA family.</text>
</comment>
<comment type="subunit">
    <text evidence="6">Homotetramer. Forms an RuvA(8)-RuvB(12)-Holliday junction (HJ) complex. HJ DNA is sandwiched between 2 RuvA tetramers; dsDNA enters through RuvA and exits via RuvB. An RuvB hexamer assembles on each DNA strand where it exits the tetramer. Each RuvB hexamer is contacted by two RuvA subunits (via domain III) on 2 adjacent RuvB subunits; this complex drives branch migration. In the full resolvosome a probable DNA-RuvA(4)-RuvB(12)-RuvC(2) complex forms which resolves the HJ.</text>
</comment>
<dbReference type="AlphaFoldDB" id="A0A1W1W0I1"/>
<dbReference type="SUPFAM" id="SSF46929">
    <property type="entry name" value="DNA helicase RuvA subunit, C-terminal domain"/>
    <property type="match status" value="1"/>
</dbReference>
<dbReference type="Gene3D" id="1.10.150.20">
    <property type="entry name" value="5' to 3' exonuclease, C-terminal subdomain"/>
    <property type="match status" value="1"/>
</dbReference>
<sequence>MITFLRGKLRQVTPGGVVLEVNGVGFWVHTWGVQDWPPLGHEVILHTHMVIKGETIELYGFKTPEELNIFQLLLGVTGMGPKGAQVLASSVSPSRLIQAIVEEDTGFLTALPGIGPKKAKRLVVELKDRLLKSGFQILEGKEISHTAEDEVLGALVNLGYTASEVQEPLRRAREQLGPGASSAELLQAVLRILGSVK</sequence>
<dbReference type="Pfam" id="PF14520">
    <property type="entry name" value="HHH_5"/>
    <property type="match status" value="1"/>
</dbReference>
<dbReference type="InterPro" id="IPR036267">
    <property type="entry name" value="RuvA_C_sf"/>
</dbReference>
<dbReference type="InterPro" id="IPR010994">
    <property type="entry name" value="RuvA_2-like"/>
</dbReference>
<dbReference type="CDD" id="cd14332">
    <property type="entry name" value="UBA_RuvA_C"/>
    <property type="match status" value="1"/>
</dbReference>
<dbReference type="GO" id="GO:0005737">
    <property type="term" value="C:cytoplasm"/>
    <property type="evidence" value="ECO:0007669"/>
    <property type="project" value="UniProtKB-SubCell"/>
</dbReference>
<dbReference type="RefSeq" id="WP_084666244.1">
    <property type="nucleotide sequence ID" value="NZ_LT838272.1"/>
</dbReference>
<dbReference type="Gene3D" id="2.40.50.140">
    <property type="entry name" value="Nucleic acid-binding proteins"/>
    <property type="match status" value="1"/>
</dbReference>
<dbReference type="SMART" id="SM00278">
    <property type="entry name" value="HhH1"/>
    <property type="match status" value="2"/>
</dbReference>
<evidence type="ECO:0000256" key="6">
    <source>
        <dbReference type="HAMAP-Rule" id="MF_00031"/>
    </source>
</evidence>
<feature type="domain" description="Helix-hairpin-helix DNA-binding motif class 1" evidence="7">
    <location>
        <begin position="71"/>
        <end position="90"/>
    </location>
</feature>
<evidence type="ECO:0000256" key="1">
    <source>
        <dbReference type="ARBA" id="ARBA00022490"/>
    </source>
</evidence>
<protein>
    <recommendedName>
        <fullName evidence="6">Holliday junction branch migration complex subunit RuvA</fullName>
    </recommendedName>
</protein>
<keyword evidence="5 6" id="KW-0234">DNA repair</keyword>
<dbReference type="Gene3D" id="1.10.8.10">
    <property type="entry name" value="DNA helicase RuvA subunit, C-terminal domain"/>
    <property type="match status" value="1"/>
</dbReference>
<comment type="subcellular location">
    <subcellularLocation>
        <location evidence="6">Cytoplasm</location>
    </subcellularLocation>
</comment>
<dbReference type="SUPFAM" id="SSF47781">
    <property type="entry name" value="RuvA domain 2-like"/>
    <property type="match status" value="1"/>
</dbReference>
<evidence type="ECO:0000256" key="3">
    <source>
        <dbReference type="ARBA" id="ARBA00023125"/>
    </source>
</evidence>